<organism evidence="1 2">
    <name type="scientific">Ureibacillus massiliensis 4400831 = CIP 108448 = CCUG 49529</name>
    <dbReference type="NCBI Taxonomy" id="1211035"/>
    <lineage>
        <taxon>Bacteria</taxon>
        <taxon>Bacillati</taxon>
        <taxon>Bacillota</taxon>
        <taxon>Bacilli</taxon>
        <taxon>Bacillales</taxon>
        <taxon>Caryophanaceae</taxon>
        <taxon>Ureibacillus</taxon>
    </lineage>
</organism>
<comment type="caution">
    <text evidence="1">The sequence shown here is derived from an EMBL/GenBank/DDBJ whole genome shotgun (WGS) entry which is preliminary data.</text>
</comment>
<evidence type="ECO:0000313" key="2">
    <source>
        <dbReference type="Proteomes" id="UP000030595"/>
    </source>
</evidence>
<dbReference type="Proteomes" id="UP000030595">
    <property type="component" value="Unassembled WGS sequence"/>
</dbReference>
<proteinExistence type="predicted"/>
<gene>
    <name evidence="1" type="ORF">CD30_15090</name>
</gene>
<keyword evidence="1" id="KW-0946">Virion</keyword>
<dbReference type="EMBL" id="JPVQ01000033">
    <property type="protein sequence ID" value="KGR89825.1"/>
    <property type="molecule type" value="Genomic_DNA"/>
</dbReference>
<keyword evidence="1" id="KW-0167">Capsid protein</keyword>
<protein>
    <submittedName>
        <fullName evidence="1">Spore coat protein</fullName>
    </submittedName>
</protein>
<dbReference type="AlphaFoldDB" id="A0A0A3J2A7"/>
<name>A0A0A3J2A7_9BACL</name>
<dbReference type="OrthoDB" id="2739784at2"/>
<keyword evidence="2" id="KW-1185">Reference proteome</keyword>
<dbReference type="RefSeq" id="WP_036178290.1">
    <property type="nucleotide sequence ID" value="NZ_AVCZ01000033.1"/>
</dbReference>
<reference evidence="1 2" key="1">
    <citation type="submission" date="2014-02" db="EMBL/GenBank/DDBJ databases">
        <title>Draft genome sequence of Lysinibacillus massiliensis CCUG 49529.</title>
        <authorList>
            <person name="Zhang F."/>
            <person name="Wang G."/>
            <person name="Zhang L."/>
        </authorList>
    </citation>
    <scope>NUCLEOTIDE SEQUENCE [LARGE SCALE GENOMIC DNA]</scope>
    <source>
        <strain evidence="1 2">CCUG 49529</strain>
    </source>
</reference>
<sequence>MSENPKSPNTVSNKLIDLLVSDVLQKNGVDLEKAKTKLSDDQKQSLKELVQDLSTQVNDFVKEANASKKKLNQDD</sequence>
<accession>A0A0A3J2A7</accession>
<evidence type="ECO:0000313" key="1">
    <source>
        <dbReference type="EMBL" id="KGR89825.1"/>
    </source>
</evidence>
<dbReference type="eggNOG" id="ENOG50308QU">
    <property type="taxonomic scope" value="Bacteria"/>
</dbReference>